<dbReference type="Pfam" id="PF07699">
    <property type="entry name" value="Ephrin_rec_like"/>
    <property type="match status" value="1"/>
</dbReference>
<organism evidence="3 4">
    <name type="scientific">Dinothrombium tinctorium</name>
    <dbReference type="NCBI Taxonomy" id="1965070"/>
    <lineage>
        <taxon>Eukaryota</taxon>
        <taxon>Metazoa</taxon>
        <taxon>Ecdysozoa</taxon>
        <taxon>Arthropoda</taxon>
        <taxon>Chelicerata</taxon>
        <taxon>Arachnida</taxon>
        <taxon>Acari</taxon>
        <taxon>Acariformes</taxon>
        <taxon>Trombidiformes</taxon>
        <taxon>Prostigmata</taxon>
        <taxon>Anystina</taxon>
        <taxon>Parasitengona</taxon>
        <taxon>Trombidioidea</taxon>
        <taxon>Trombidiidae</taxon>
        <taxon>Dinothrombium</taxon>
    </lineage>
</organism>
<comment type="caution">
    <text evidence="3">The sequence shown here is derived from an EMBL/GenBank/DDBJ whole genome shotgun (WGS) entry which is preliminary data.</text>
</comment>
<evidence type="ECO:0000313" key="4">
    <source>
        <dbReference type="Proteomes" id="UP000285301"/>
    </source>
</evidence>
<dbReference type="Gene3D" id="2.10.50.10">
    <property type="entry name" value="Tumor Necrosis Factor Receptor, subunit A, domain 2"/>
    <property type="match status" value="1"/>
</dbReference>
<dbReference type="AlphaFoldDB" id="A0A443R730"/>
<accession>A0A443R730</accession>
<dbReference type="CDD" id="cd00185">
    <property type="entry name" value="TNFRSF"/>
    <property type="match status" value="1"/>
</dbReference>
<evidence type="ECO:0000256" key="1">
    <source>
        <dbReference type="SAM" id="SignalP"/>
    </source>
</evidence>
<dbReference type="OrthoDB" id="439917at2759"/>
<feature type="signal peptide" evidence="1">
    <location>
        <begin position="1"/>
        <end position="21"/>
    </location>
</feature>
<proteinExistence type="predicted"/>
<feature type="chain" id="PRO_5019204697" description="Tyrosine-protein kinase ephrin type A/B receptor-like domain-containing protein" evidence="1">
    <location>
        <begin position="22"/>
        <end position="374"/>
    </location>
</feature>
<dbReference type="PANTHER" id="PTHR22727:SF15">
    <property type="entry name" value="MRH DOMAIN-CONTAINING PROTEIN"/>
    <property type="match status" value="1"/>
</dbReference>
<dbReference type="Proteomes" id="UP000285301">
    <property type="component" value="Unassembled WGS sequence"/>
</dbReference>
<dbReference type="EMBL" id="NCKU01001855">
    <property type="protein sequence ID" value="RWS11069.1"/>
    <property type="molecule type" value="Genomic_DNA"/>
</dbReference>
<dbReference type="InterPro" id="IPR011641">
    <property type="entry name" value="Tyr-kin_ephrin_A/B_rcpt-like"/>
</dbReference>
<gene>
    <name evidence="3" type="ORF">B4U79_18994</name>
</gene>
<evidence type="ECO:0000259" key="2">
    <source>
        <dbReference type="Pfam" id="PF07699"/>
    </source>
</evidence>
<dbReference type="GO" id="GO:0016020">
    <property type="term" value="C:membrane"/>
    <property type="evidence" value="ECO:0007669"/>
    <property type="project" value="TreeGrafter"/>
</dbReference>
<dbReference type="SUPFAM" id="SSF57184">
    <property type="entry name" value="Growth factor receptor domain"/>
    <property type="match status" value="1"/>
</dbReference>
<evidence type="ECO:0000313" key="3">
    <source>
        <dbReference type="EMBL" id="RWS11069.1"/>
    </source>
</evidence>
<dbReference type="PANTHER" id="PTHR22727">
    <property type="entry name" value="PROTEIN CBG13728"/>
    <property type="match status" value="1"/>
</dbReference>
<dbReference type="SMART" id="SM01411">
    <property type="entry name" value="Ephrin_rec_like"/>
    <property type="match status" value="1"/>
</dbReference>
<dbReference type="InterPro" id="IPR039181">
    <property type="entry name" value="Elapor1/2"/>
</dbReference>
<feature type="domain" description="Tyrosine-protein kinase ephrin type A/B receptor-like" evidence="2">
    <location>
        <begin position="300"/>
        <end position="349"/>
    </location>
</feature>
<dbReference type="InterPro" id="IPR009030">
    <property type="entry name" value="Growth_fac_rcpt_cys_sf"/>
</dbReference>
<protein>
    <recommendedName>
        <fullName evidence="2">Tyrosine-protein kinase ephrin type A/B receptor-like domain-containing protein</fullName>
    </recommendedName>
</protein>
<dbReference type="STRING" id="1965070.A0A443R730"/>
<keyword evidence="4" id="KW-1185">Reference proteome</keyword>
<name>A0A443R730_9ACAR</name>
<sequence>MVKYFKLVTILTFKIIILVHANVQHGVHNVVLLEQGSSYDLPCIPVADRPSEEELKTHRVFRSSWFNVTDTLLNSMRALPKNEFEKPGKDLEYNEYLTHATTGSLLLRNVTPMFTGFYECVAEFGDSFAEIHEHKPRIRHIRHLIEGLTSPPIWVVSVHIPFYTRVATEDLLSSVIEKAKFIASSSSIANSAAVTENEAHCIQSPTALVECEAVIQLRPPTPKTTSTCSKFCAVYSMVQSLRKDVRVIRNIVDLMEKQQKWQIGESVIRVNATGVKVVGYRDCPLGYWRDANHCRPCHPGKYRDHKITVCQPCPQNSYQPFFGQSSCVHCPPGSMTFIDSEGAASENSCRAQGFLGNVQESTRNLFKSLLASFH</sequence>
<reference evidence="3 4" key="1">
    <citation type="journal article" date="2018" name="Gigascience">
        <title>Genomes of trombidid mites reveal novel predicted allergens and laterally-transferred genes associated with secondary metabolism.</title>
        <authorList>
            <person name="Dong X."/>
            <person name="Chaisiri K."/>
            <person name="Xia D."/>
            <person name="Armstrong S.D."/>
            <person name="Fang Y."/>
            <person name="Donnelly M.J."/>
            <person name="Kadowaki T."/>
            <person name="McGarry J.W."/>
            <person name="Darby A.C."/>
            <person name="Makepeace B.L."/>
        </authorList>
    </citation>
    <scope>NUCLEOTIDE SEQUENCE [LARGE SCALE GENOMIC DNA]</scope>
    <source>
        <strain evidence="3">UoL-WK</strain>
    </source>
</reference>
<keyword evidence="1" id="KW-0732">Signal</keyword>